<dbReference type="EMBL" id="KV454540">
    <property type="protein sequence ID" value="ODV67763.1"/>
    <property type="molecule type" value="Genomic_DNA"/>
</dbReference>
<evidence type="ECO:0000313" key="1">
    <source>
        <dbReference type="EMBL" id="ODV67763.1"/>
    </source>
</evidence>
<keyword evidence="2" id="KW-1185">Reference proteome</keyword>
<accession>A0A1E4RKI6</accession>
<sequence length="72" mass="8495">MASHLPVSKSYNSQRFRKVLNSKTSLAFKNDQSDMLVYLIYVNYLNKMIDSKNINQASLKQKHINLLKRYSR</sequence>
<dbReference type="AlphaFoldDB" id="A0A1E4RKI6"/>
<name>A0A1E4RKI6_9ASCO</name>
<evidence type="ECO:0000313" key="2">
    <source>
        <dbReference type="Proteomes" id="UP000095085"/>
    </source>
</evidence>
<dbReference type="RefSeq" id="XP_020076830.1">
    <property type="nucleotide sequence ID" value="XM_020218588.1"/>
</dbReference>
<dbReference type="Proteomes" id="UP000095085">
    <property type="component" value="Unassembled WGS sequence"/>
</dbReference>
<gene>
    <name evidence="1" type="ORF">HYPBUDRAFT_107816</name>
</gene>
<protein>
    <submittedName>
        <fullName evidence="1">Uncharacterized protein</fullName>
    </submittedName>
</protein>
<dbReference type="GeneID" id="30993138"/>
<organism evidence="1 2">
    <name type="scientific">Hyphopichia burtonii NRRL Y-1933</name>
    <dbReference type="NCBI Taxonomy" id="984485"/>
    <lineage>
        <taxon>Eukaryota</taxon>
        <taxon>Fungi</taxon>
        <taxon>Dikarya</taxon>
        <taxon>Ascomycota</taxon>
        <taxon>Saccharomycotina</taxon>
        <taxon>Pichiomycetes</taxon>
        <taxon>Debaryomycetaceae</taxon>
        <taxon>Hyphopichia</taxon>
    </lineage>
</organism>
<dbReference type="OrthoDB" id="4023651at2759"/>
<proteinExistence type="predicted"/>
<reference evidence="2" key="1">
    <citation type="submission" date="2016-05" db="EMBL/GenBank/DDBJ databases">
        <title>Comparative genomics of biotechnologically important yeasts.</title>
        <authorList>
            <consortium name="DOE Joint Genome Institute"/>
            <person name="Riley R."/>
            <person name="Haridas S."/>
            <person name="Wolfe K.H."/>
            <person name="Lopes M.R."/>
            <person name="Hittinger C.T."/>
            <person name="Goker M."/>
            <person name="Salamov A."/>
            <person name="Wisecaver J."/>
            <person name="Long T.M."/>
            <person name="Aerts A.L."/>
            <person name="Barry K."/>
            <person name="Choi C."/>
            <person name="Clum A."/>
            <person name="Coughlan A.Y."/>
            <person name="Deshpande S."/>
            <person name="Douglass A.P."/>
            <person name="Hanson S.J."/>
            <person name="Klenk H.-P."/>
            <person name="Labutti K."/>
            <person name="Lapidus A."/>
            <person name="Lindquist E."/>
            <person name="Lipzen A."/>
            <person name="Meier-Kolthoff J.P."/>
            <person name="Ohm R.A."/>
            <person name="Otillar R.P."/>
            <person name="Pangilinan J."/>
            <person name="Peng Y."/>
            <person name="Rokas A."/>
            <person name="Rosa C.A."/>
            <person name="Scheuner C."/>
            <person name="Sibirny A.A."/>
            <person name="Slot J.C."/>
            <person name="Stielow J.B."/>
            <person name="Sun H."/>
            <person name="Kurtzman C.P."/>
            <person name="Blackwell M."/>
            <person name="Grigoriev I.V."/>
            <person name="Jeffries T.W."/>
        </authorList>
    </citation>
    <scope>NUCLEOTIDE SEQUENCE [LARGE SCALE GENOMIC DNA]</scope>
    <source>
        <strain evidence="2">NRRL Y-1933</strain>
    </source>
</reference>